<dbReference type="SUPFAM" id="SSF53335">
    <property type="entry name" value="S-adenosyl-L-methionine-dependent methyltransferases"/>
    <property type="match status" value="1"/>
</dbReference>
<dbReference type="Pfam" id="PF13489">
    <property type="entry name" value="Methyltransf_23"/>
    <property type="match status" value="1"/>
</dbReference>
<proteinExistence type="predicted"/>
<evidence type="ECO:0000313" key="2">
    <source>
        <dbReference type="EMBL" id="RCH84491.1"/>
    </source>
</evidence>
<dbReference type="Gene3D" id="3.40.50.150">
    <property type="entry name" value="Vaccinia Virus protein VP39"/>
    <property type="match status" value="1"/>
</dbReference>
<dbReference type="EMBL" id="PJQM01004429">
    <property type="protein sequence ID" value="RCH84491.1"/>
    <property type="molecule type" value="Genomic_DNA"/>
</dbReference>
<dbReference type="GO" id="GO:0008168">
    <property type="term" value="F:methyltransferase activity"/>
    <property type="evidence" value="ECO:0007669"/>
    <property type="project" value="TreeGrafter"/>
</dbReference>
<accession>A0A367J448</accession>
<reference evidence="2 3" key="1">
    <citation type="journal article" date="2018" name="G3 (Bethesda)">
        <title>Phylogenetic and Phylogenomic Definition of Rhizopus Species.</title>
        <authorList>
            <person name="Gryganskyi A.P."/>
            <person name="Golan J."/>
            <person name="Dolatabadi S."/>
            <person name="Mondo S."/>
            <person name="Robb S."/>
            <person name="Idnurm A."/>
            <person name="Muszewska A."/>
            <person name="Steczkiewicz K."/>
            <person name="Masonjones S."/>
            <person name="Liao H.L."/>
            <person name="Gajdeczka M.T."/>
            <person name="Anike F."/>
            <person name="Vuek A."/>
            <person name="Anishchenko I.M."/>
            <person name="Voigt K."/>
            <person name="de Hoog G.S."/>
            <person name="Smith M.E."/>
            <person name="Heitman J."/>
            <person name="Vilgalys R."/>
            <person name="Stajich J.E."/>
        </authorList>
    </citation>
    <scope>NUCLEOTIDE SEQUENCE [LARGE SCALE GENOMIC DNA]</scope>
    <source>
        <strain evidence="2 3">LSU 92-RS-03</strain>
    </source>
</reference>
<comment type="caution">
    <text evidence="2">The sequence shown here is derived from an EMBL/GenBank/DDBJ whole genome shotgun (WGS) entry which is preliminary data.</text>
</comment>
<feature type="non-terminal residue" evidence="2">
    <location>
        <position position="1"/>
    </location>
</feature>
<dbReference type="CDD" id="cd02440">
    <property type="entry name" value="AdoMet_MTases"/>
    <property type="match status" value="1"/>
</dbReference>
<feature type="compositionally biased region" description="Polar residues" evidence="1">
    <location>
        <begin position="1"/>
        <end position="14"/>
    </location>
</feature>
<evidence type="ECO:0008006" key="4">
    <source>
        <dbReference type="Google" id="ProtNLM"/>
    </source>
</evidence>
<dbReference type="OrthoDB" id="2013972at2759"/>
<gene>
    <name evidence="2" type="ORF">CU098_001335</name>
</gene>
<dbReference type="AlphaFoldDB" id="A0A367J448"/>
<dbReference type="InterPro" id="IPR029063">
    <property type="entry name" value="SAM-dependent_MTases_sf"/>
</dbReference>
<sequence>TISSPTTSSKQANSDAGGYNYKYSDGRRYQGHDNVSYLLPNDDDENDRIHQQHWILRYAFQCNFHAPVTKMLEEGITVLDSGCGPATWTFEIGESYPRSKIYGVDASCVFPEDIKPANVDFAIGNIAKRIPYEDSMFDYVHQRLLIGGLTHDDWKNALKEHFRILKPGGYIELVEVGMTDLYKAGPLMSTLQSTFRAVMEARGLQFDVALQLKDRLQEAGFENIVVKKLPIPFNHGGKIGQLIWEDYRHLCMNVKPFMMKVNPLFEKEGAFEAHLDLCAEEVKQNNTYVDWYAAFAQKPMSDATKDV</sequence>
<dbReference type="PANTHER" id="PTHR43591">
    <property type="entry name" value="METHYLTRANSFERASE"/>
    <property type="match status" value="1"/>
</dbReference>
<evidence type="ECO:0000313" key="3">
    <source>
        <dbReference type="Proteomes" id="UP000253551"/>
    </source>
</evidence>
<dbReference type="PANTHER" id="PTHR43591:SF24">
    <property type="entry name" value="2-METHOXY-6-POLYPRENYL-1,4-BENZOQUINOL METHYLASE, MITOCHONDRIAL"/>
    <property type="match status" value="1"/>
</dbReference>
<feature type="region of interest" description="Disordered" evidence="1">
    <location>
        <begin position="1"/>
        <end position="24"/>
    </location>
</feature>
<evidence type="ECO:0000256" key="1">
    <source>
        <dbReference type="SAM" id="MobiDB-lite"/>
    </source>
</evidence>
<protein>
    <recommendedName>
        <fullName evidence="4">Methyltransferase domain-containing protein</fullName>
    </recommendedName>
</protein>
<dbReference type="Proteomes" id="UP000253551">
    <property type="component" value="Unassembled WGS sequence"/>
</dbReference>
<keyword evidence="3" id="KW-1185">Reference proteome</keyword>
<dbReference type="STRING" id="4846.A0A367J448"/>
<organism evidence="2 3">
    <name type="scientific">Rhizopus stolonifer</name>
    <name type="common">Rhizopus nigricans</name>
    <dbReference type="NCBI Taxonomy" id="4846"/>
    <lineage>
        <taxon>Eukaryota</taxon>
        <taxon>Fungi</taxon>
        <taxon>Fungi incertae sedis</taxon>
        <taxon>Mucoromycota</taxon>
        <taxon>Mucoromycotina</taxon>
        <taxon>Mucoromycetes</taxon>
        <taxon>Mucorales</taxon>
        <taxon>Mucorineae</taxon>
        <taxon>Rhizopodaceae</taxon>
        <taxon>Rhizopus</taxon>
    </lineage>
</organism>
<name>A0A367J448_RHIST</name>